<keyword evidence="1" id="KW-0479">Metal-binding</keyword>
<accession>A0ABD1FS50</accession>
<dbReference type="GO" id="GO:0008270">
    <property type="term" value="F:zinc ion binding"/>
    <property type="evidence" value="ECO:0007669"/>
    <property type="project" value="UniProtKB-KW"/>
</dbReference>
<evidence type="ECO:0000259" key="3">
    <source>
        <dbReference type="PROSITE" id="PS50158"/>
    </source>
</evidence>
<keyword evidence="1" id="KW-0862">Zinc</keyword>
<evidence type="ECO:0000256" key="2">
    <source>
        <dbReference type="SAM" id="MobiDB-lite"/>
    </source>
</evidence>
<dbReference type="PROSITE" id="PS50158">
    <property type="entry name" value="ZF_CCHC"/>
    <property type="match status" value="1"/>
</dbReference>
<gene>
    <name evidence="4" type="ORF">AAHA92_30817</name>
</gene>
<feature type="domain" description="CCHC-type" evidence="3">
    <location>
        <begin position="34"/>
        <end position="50"/>
    </location>
</feature>
<protein>
    <recommendedName>
        <fullName evidence="3">CCHC-type domain-containing protein</fullName>
    </recommendedName>
</protein>
<dbReference type="Proteomes" id="UP001567538">
    <property type="component" value="Unassembled WGS sequence"/>
</dbReference>
<dbReference type="EMBL" id="JBEAFC010000012">
    <property type="protein sequence ID" value="KAL1534660.1"/>
    <property type="molecule type" value="Genomic_DNA"/>
</dbReference>
<dbReference type="SUPFAM" id="SSF57756">
    <property type="entry name" value="Retrovirus zinc finger-like domains"/>
    <property type="match status" value="1"/>
</dbReference>
<reference evidence="4 5" key="1">
    <citation type="submission" date="2024-06" db="EMBL/GenBank/DDBJ databases">
        <title>A chromosome level genome sequence of Diviner's sage (Salvia divinorum).</title>
        <authorList>
            <person name="Ford S.A."/>
            <person name="Ro D.-K."/>
            <person name="Ness R.W."/>
            <person name="Phillips M.A."/>
        </authorList>
    </citation>
    <scope>NUCLEOTIDE SEQUENCE [LARGE SCALE GENOMIC DNA]</scope>
    <source>
        <strain evidence="4">SAF-2024a</strain>
        <tissue evidence="4">Leaf</tissue>
    </source>
</reference>
<evidence type="ECO:0000313" key="5">
    <source>
        <dbReference type="Proteomes" id="UP001567538"/>
    </source>
</evidence>
<dbReference type="InterPro" id="IPR001878">
    <property type="entry name" value="Znf_CCHC"/>
</dbReference>
<comment type="caution">
    <text evidence="4">The sequence shown here is derived from an EMBL/GenBank/DDBJ whole genome shotgun (WGS) entry which is preliminary data.</text>
</comment>
<keyword evidence="1" id="KW-0863">Zinc-finger</keyword>
<evidence type="ECO:0000256" key="1">
    <source>
        <dbReference type="PROSITE-ProRule" id="PRU00047"/>
    </source>
</evidence>
<feature type="region of interest" description="Disordered" evidence="2">
    <location>
        <begin position="46"/>
        <end position="74"/>
    </location>
</feature>
<proteinExistence type="predicted"/>
<organism evidence="4 5">
    <name type="scientific">Salvia divinorum</name>
    <name type="common">Maria pastora</name>
    <name type="synonym">Diviner's sage</name>
    <dbReference type="NCBI Taxonomy" id="28513"/>
    <lineage>
        <taxon>Eukaryota</taxon>
        <taxon>Viridiplantae</taxon>
        <taxon>Streptophyta</taxon>
        <taxon>Embryophyta</taxon>
        <taxon>Tracheophyta</taxon>
        <taxon>Spermatophyta</taxon>
        <taxon>Magnoliopsida</taxon>
        <taxon>eudicotyledons</taxon>
        <taxon>Gunneridae</taxon>
        <taxon>Pentapetalae</taxon>
        <taxon>asterids</taxon>
        <taxon>lamiids</taxon>
        <taxon>Lamiales</taxon>
        <taxon>Lamiaceae</taxon>
        <taxon>Nepetoideae</taxon>
        <taxon>Mentheae</taxon>
        <taxon>Salviinae</taxon>
        <taxon>Salvia</taxon>
        <taxon>Salvia subgen. Calosphace</taxon>
    </lineage>
</organism>
<dbReference type="SMART" id="SM00343">
    <property type="entry name" value="ZnF_C2HC"/>
    <property type="match status" value="2"/>
</dbReference>
<keyword evidence="5" id="KW-1185">Reference proteome</keyword>
<dbReference type="AlphaFoldDB" id="A0ABD1FS50"/>
<dbReference type="Gene3D" id="4.10.60.10">
    <property type="entry name" value="Zinc finger, CCHC-type"/>
    <property type="match status" value="1"/>
</dbReference>
<sequence length="118" mass="12991">MTKVKARAARIVQVIDDLDGGQKMSRKGLMMDYKCRLCGVVGHNKRKCPQREPAAPSSPKCTKGKKRQRGEEKQKCTLCHQPGHNRARCQTAVADMFVDQASTAAGDNQATSSTMKKN</sequence>
<name>A0ABD1FS50_SALDI</name>
<evidence type="ECO:0000313" key="4">
    <source>
        <dbReference type="EMBL" id="KAL1534660.1"/>
    </source>
</evidence>
<dbReference type="InterPro" id="IPR036875">
    <property type="entry name" value="Znf_CCHC_sf"/>
</dbReference>